<keyword evidence="1 3" id="KW-0853">WD repeat</keyword>
<proteinExistence type="predicted"/>
<feature type="compositionally biased region" description="Polar residues" evidence="4">
    <location>
        <begin position="11"/>
        <end position="21"/>
    </location>
</feature>
<dbReference type="Pfam" id="PF00400">
    <property type="entry name" value="WD40"/>
    <property type="match status" value="2"/>
</dbReference>
<evidence type="ECO:0000313" key="5">
    <source>
        <dbReference type="EMBL" id="KAK7247185.1"/>
    </source>
</evidence>
<feature type="compositionally biased region" description="Low complexity" evidence="4">
    <location>
        <begin position="268"/>
        <end position="278"/>
    </location>
</feature>
<gene>
    <name evidence="5" type="ORF">RIF29_42062</name>
</gene>
<reference evidence="5 6" key="1">
    <citation type="submission" date="2024-01" db="EMBL/GenBank/DDBJ databases">
        <title>The genomes of 5 underutilized Papilionoideae crops provide insights into root nodulation and disease resistanc.</title>
        <authorList>
            <person name="Yuan L."/>
        </authorList>
    </citation>
    <scope>NUCLEOTIDE SEQUENCE [LARGE SCALE GENOMIC DNA]</scope>
    <source>
        <strain evidence="5">ZHUSHIDOU_FW_LH</strain>
        <tissue evidence="5">Leaf</tissue>
    </source>
</reference>
<dbReference type="InterPro" id="IPR019775">
    <property type="entry name" value="WD40_repeat_CS"/>
</dbReference>
<evidence type="ECO:0008006" key="7">
    <source>
        <dbReference type="Google" id="ProtNLM"/>
    </source>
</evidence>
<dbReference type="SMART" id="SM00320">
    <property type="entry name" value="WD40"/>
    <property type="match status" value="6"/>
</dbReference>
<keyword evidence="6" id="KW-1185">Reference proteome</keyword>
<sequence length="395" mass="43209">MAGKEKEEGGISSSTCNSNPNLPKPRRLKGHVDTTSSCIASRHRPRVIVTSGEDGRVCWFDMRCNHVSQLAMDVSTQPISSLSFNSGNEDMIYVSSGKEIRCFDVRLATREWKPLENYNYNKEEINQITCNSKSSFLAAADDGGEVKIIDIRQQCLYKTLRAGHTSICSSVQFLPWRSWEVISGGLDSTLLMWDFSKGRPNKVADFGLIDVSSSMAGQCLNPAFIHAIAVPEVDMLDKLDKVCAVARGDGVINLINIESEMAAIKSKSSLSSRKGSQSRSKDGSSTGNVDPYQNGKKRLHLDYTLGGHTAAVSALAFSTFGERGKFIISGGNDKLVKVWNWSSYPDAGSSDRNDGILHLNINVPRKVNHLCTIPADTDNLVVCDTSKVVKVYSVT</sequence>
<evidence type="ECO:0000256" key="2">
    <source>
        <dbReference type="ARBA" id="ARBA00022737"/>
    </source>
</evidence>
<evidence type="ECO:0000313" key="6">
    <source>
        <dbReference type="Proteomes" id="UP001372338"/>
    </source>
</evidence>
<feature type="region of interest" description="Disordered" evidence="4">
    <location>
        <begin position="1"/>
        <end position="34"/>
    </location>
</feature>
<feature type="repeat" description="WD" evidence="3">
    <location>
        <begin position="305"/>
        <end position="340"/>
    </location>
</feature>
<dbReference type="PROSITE" id="PS50294">
    <property type="entry name" value="WD_REPEATS_REGION"/>
    <property type="match status" value="1"/>
</dbReference>
<name>A0AAN9HPZ0_CROPI</name>
<keyword evidence="2" id="KW-0677">Repeat</keyword>
<dbReference type="SUPFAM" id="SSF50978">
    <property type="entry name" value="WD40 repeat-like"/>
    <property type="match status" value="1"/>
</dbReference>
<comment type="caution">
    <text evidence="5">The sequence shown here is derived from an EMBL/GenBank/DDBJ whole genome shotgun (WGS) entry which is preliminary data.</text>
</comment>
<feature type="region of interest" description="Disordered" evidence="4">
    <location>
        <begin position="268"/>
        <end position="294"/>
    </location>
</feature>
<dbReference type="InterPro" id="IPR015943">
    <property type="entry name" value="WD40/YVTN_repeat-like_dom_sf"/>
</dbReference>
<organism evidence="5 6">
    <name type="scientific">Crotalaria pallida</name>
    <name type="common">Smooth rattlebox</name>
    <name type="synonym">Crotalaria striata</name>
    <dbReference type="NCBI Taxonomy" id="3830"/>
    <lineage>
        <taxon>Eukaryota</taxon>
        <taxon>Viridiplantae</taxon>
        <taxon>Streptophyta</taxon>
        <taxon>Embryophyta</taxon>
        <taxon>Tracheophyta</taxon>
        <taxon>Spermatophyta</taxon>
        <taxon>Magnoliopsida</taxon>
        <taxon>eudicotyledons</taxon>
        <taxon>Gunneridae</taxon>
        <taxon>Pentapetalae</taxon>
        <taxon>rosids</taxon>
        <taxon>fabids</taxon>
        <taxon>Fabales</taxon>
        <taxon>Fabaceae</taxon>
        <taxon>Papilionoideae</taxon>
        <taxon>50 kb inversion clade</taxon>
        <taxon>genistoids sensu lato</taxon>
        <taxon>core genistoids</taxon>
        <taxon>Crotalarieae</taxon>
        <taxon>Crotalaria</taxon>
    </lineage>
</organism>
<evidence type="ECO:0000256" key="3">
    <source>
        <dbReference type="PROSITE-ProRule" id="PRU00221"/>
    </source>
</evidence>
<dbReference type="EMBL" id="JAYWIO010000008">
    <property type="protein sequence ID" value="KAK7247185.1"/>
    <property type="molecule type" value="Genomic_DNA"/>
</dbReference>
<feature type="repeat" description="WD" evidence="3">
    <location>
        <begin position="161"/>
        <end position="203"/>
    </location>
</feature>
<accession>A0AAN9HPZ0</accession>
<dbReference type="PROSITE" id="PS00678">
    <property type="entry name" value="WD_REPEATS_1"/>
    <property type="match status" value="1"/>
</dbReference>
<dbReference type="PANTHER" id="PTHR45296:SF1">
    <property type="entry name" value="TRANSDUCIN_WD40 REPEAT-LIKE SUPERFAMILY PROTEIN"/>
    <property type="match status" value="1"/>
</dbReference>
<evidence type="ECO:0000256" key="4">
    <source>
        <dbReference type="SAM" id="MobiDB-lite"/>
    </source>
</evidence>
<dbReference type="AlphaFoldDB" id="A0AAN9HPZ0"/>
<dbReference type="InterPro" id="IPR036322">
    <property type="entry name" value="WD40_repeat_dom_sf"/>
</dbReference>
<dbReference type="PROSITE" id="PS50082">
    <property type="entry name" value="WD_REPEATS_2"/>
    <property type="match status" value="2"/>
</dbReference>
<protein>
    <recommendedName>
        <fullName evidence="7">WD repeat-containing protein 53</fullName>
    </recommendedName>
</protein>
<dbReference type="Proteomes" id="UP001372338">
    <property type="component" value="Unassembled WGS sequence"/>
</dbReference>
<evidence type="ECO:0000256" key="1">
    <source>
        <dbReference type="ARBA" id="ARBA00022574"/>
    </source>
</evidence>
<dbReference type="Gene3D" id="2.130.10.10">
    <property type="entry name" value="YVTN repeat-like/Quinoprotein amine dehydrogenase"/>
    <property type="match status" value="2"/>
</dbReference>
<dbReference type="PANTHER" id="PTHR45296">
    <property type="entry name" value="TRANSDUCIN/WD40 REPEAT-LIKE SUPERFAMILY PROTEIN"/>
    <property type="match status" value="1"/>
</dbReference>
<dbReference type="InterPro" id="IPR001680">
    <property type="entry name" value="WD40_rpt"/>
</dbReference>